<name>A0A4Z0J699_9LACO</name>
<proteinExistence type="predicted"/>
<dbReference type="AlphaFoldDB" id="A0A4Z0J699"/>
<accession>A0A4Z0J699</accession>
<reference evidence="1 2" key="1">
    <citation type="submission" date="2018-10" db="EMBL/GenBank/DDBJ databases">
        <title>Lactobacillus sp. R7 and Lactobacillus sp. R19 isolated from fermented mustard green product of Taiwan.</title>
        <authorList>
            <person name="Lin S.-T."/>
        </authorList>
    </citation>
    <scope>NUCLEOTIDE SEQUENCE [LARGE SCALE GENOMIC DNA]</scope>
    <source>
        <strain evidence="1 2">BCRC 81129</strain>
    </source>
</reference>
<evidence type="ECO:0000313" key="2">
    <source>
        <dbReference type="Proteomes" id="UP000297348"/>
    </source>
</evidence>
<dbReference type="RefSeq" id="WP_135368579.1">
    <property type="nucleotide sequence ID" value="NZ_RKLX01000018.1"/>
</dbReference>
<gene>
    <name evidence="1" type="ORF">EGT51_10185</name>
</gene>
<keyword evidence="2" id="KW-1185">Reference proteome</keyword>
<comment type="caution">
    <text evidence="1">The sequence shown here is derived from an EMBL/GenBank/DDBJ whole genome shotgun (WGS) entry which is preliminary data.</text>
</comment>
<dbReference type="EMBL" id="RKLX01000018">
    <property type="protein sequence ID" value="TGD18042.1"/>
    <property type="molecule type" value="Genomic_DNA"/>
</dbReference>
<sequence length="270" mass="31955">MSQELSVRDFRFMYESSQTDRLIRRYYRLAFKALKINAFKSKEAFLFTMRFFYQHPMNLEAYVDVMDDTLMDLETEELSQDDVSNIQTIIKGLGWIYSQDQVLYKKIRSTFLELVTETFVKNKQSFSKSVIHHEPEVMIRRKPFFDRSSNWNQSRIDVVALNYRKKQLILAECKANLNGFFGILDLGMRFPERLNAQRKNAFRRGRNKVAYLGKFEERCQELKIASEVSSVMTTFLDSRVSFRFPNLLDNGKIKLLFAEDIANELFERVG</sequence>
<organism evidence="1 2">
    <name type="scientific">Levilactobacillus suantsaiihabitans</name>
    <dbReference type="NCBI Taxonomy" id="2487722"/>
    <lineage>
        <taxon>Bacteria</taxon>
        <taxon>Bacillati</taxon>
        <taxon>Bacillota</taxon>
        <taxon>Bacilli</taxon>
        <taxon>Lactobacillales</taxon>
        <taxon>Lactobacillaceae</taxon>
        <taxon>Levilactobacillus</taxon>
    </lineage>
</organism>
<evidence type="ECO:0000313" key="1">
    <source>
        <dbReference type="EMBL" id="TGD18042.1"/>
    </source>
</evidence>
<dbReference type="Proteomes" id="UP000297348">
    <property type="component" value="Unassembled WGS sequence"/>
</dbReference>
<protein>
    <submittedName>
        <fullName evidence="1">Uncharacterized protein</fullName>
    </submittedName>
</protein>